<dbReference type="EMBL" id="KK107261">
    <property type="protein sequence ID" value="EZA53985.1"/>
    <property type="molecule type" value="Genomic_DNA"/>
</dbReference>
<accession>A0A026WD35</accession>
<sequence length="118" mass="13455">IYDDFYRDKRDYACTMCVIDLVSVPTTLCNVQWYRSTLVIRYTQRPLIGFPLESKASRVKCSDRHGGTSVLVGGILQTAPRRVQNRLVAGKQIVRLPCGNKICADKMRRLLNGKEKYS</sequence>
<evidence type="ECO:0000313" key="1">
    <source>
        <dbReference type="EMBL" id="EZA53985.1"/>
    </source>
</evidence>
<gene>
    <name evidence="1" type="ORF">X777_05828</name>
</gene>
<reference evidence="1 2" key="1">
    <citation type="journal article" date="2014" name="Curr. Biol.">
        <title>The genome of the clonal raider ant Cerapachys biroi.</title>
        <authorList>
            <person name="Oxley P.R."/>
            <person name="Ji L."/>
            <person name="Fetter-Pruneda I."/>
            <person name="McKenzie S.K."/>
            <person name="Li C."/>
            <person name="Hu H."/>
            <person name="Zhang G."/>
            <person name="Kronauer D.J."/>
        </authorList>
    </citation>
    <scope>NUCLEOTIDE SEQUENCE [LARGE SCALE GENOMIC DNA]</scope>
</reference>
<evidence type="ECO:0000313" key="2">
    <source>
        <dbReference type="Proteomes" id="UP000053097"/>
    </source>
</evidence>
<dbReference type="AlphaFoldDB" id="A0A026WD35"/>
<name>A0A026WD35_OOCBI</name>
<keyword evidence="2" id="KW-1185">Reference proteome</keyword>
<proteinExistence type="predicted"/>
<dbReference type="Proteomes" id="UP000053097">
    <property type="component" value="Unassembled WGS sequence"/>
</dbReference>
<protein>
    <submittedName>
        <fullName evidence="1">Uncharacterized protein</fullName>
    </submittedName>
</protein>
<organism evidence="1 2">
    <name type="scientific">Ooceraea biroi</name>
    <name type="common">Clonal raider ant</name>
    <name type="synonym">Cerapachys biroi</name>
    <dbReference type="NCBI Taxonomy" id="2015173"/>
    <lineage>
        <taxon>Eukaryota</taxon>
        <taxon>Metazoa</taxon>
        <taxon>Ecdysozoa</taxon>
        <taxon>Arthropoda</taxon>
        <taxon>Hexapoda</taxon>
        <taxon>Insecta</taxon>
        <taxon>Pterygota</taxon>
        <taxon>Neoptera</taxon>
        <taxon>Endopterygota</taxon>
        <taxon>Hymenoptera</taxon>
        <taxon>Apocrita</taxon>
        <taxon>Aculeata</taxon>
        <taxon>Formicoidea</taxon>
        <taxon>Formicidae</taxon>
        <taxon>Dorylinae</taxon>
        <taxon>Ooceraea</taxon>
    </lineage>
</organism>
<feature type="non-terminal residue" evidence="1">
    <location>
        <position position="1"/>
    </location>
</feature>